<dbReference type="CDD" id="cd00531">
    <property type="entry name" value="NTF2_like"/>
    <property type="match status" value="1"/>
</dbReference>
<proteinExistence type="predicted"/>
<dbReference type="Pfam" id="PF13577">
    <property type="entry name" value="SnoaL_4"/>
    <property type="match status" value="1"/>
</dbReference>
<dbReference type="InterPro" id="IPR032710">
    <property type="entry name" value="NTF2-like_dom_sf"/>
</dbReference>
<keyword evidence="3" id="KW-1185">Reference proteome</keyword>
<evidence type="ECO:0000313" key="2">
    <source>
        <dbReference type="EMBL" id="CAA0105083.1"/>
    </source>
</evidence>
<dbReference type="EMBL" id="CACSIP010000010">
    <property type="protein sequence ID" value="CAA0105083.1"/>
    <property type="molecule type" value="Genomic_DNA"/>
</dbReference>
<reference evidence="2 3" key="1">
    <citation type="submission" date="2019-11" db="EMBL/GenBank/DDBJ databases">
        <authorList>
            <person name="Holert J."/>
        </authorList>
    </citation>
    <scope>NUCLEOTIDE SEQUENCE [LARGE SCALE GENOMIC DNA]</scope>
    <source>
        <strain evidence="2">BC8_1</strain>
    </source>
</reference>
<organism evidence="2 3">
    <name type="scientific">Mycolicibacterium vanbaalenii</name>
    <name type="common">Mycobacterium vanbaalenii</name>
    <dbReference type="NCBI Taxonomy" id="110539"/>
    <lineage>
        <taxon>Bacteria</taxon>
        <taxon>Bacillati</taxon>
        <taxon>Actinomycetota</taxon>
        <taxon>Actinomycetes</taxon>
        <taxon>Mycobacteriales</taxon>
        <taxon>Mycobacteriaceae</taxon>
        <taxon>Mycolicibacterium</taxon>
    </lineage>
</organism>
<dbReference type="AlphaFoldDB" id="A0A5S9PMI3"/>
<gene>
    <name evidence="2" type="ORF">AELLOGFF_03525</name>
</gene>
<accession>A0A5S9PMI3</accession>
<dbReference type="Gene3D" id="3.10.450.50">
    <property type="match status" value="1"/>
</dbReference>
<name>A0A5S9PMI3_MYCVN</name>
<evidence type="ECO:0000313" key="3">
    <source>
        <dbReference type="Proteomes" id="UP000430146"/>
    </source>
</evidence>
<protein>
    <recommendedName>
        <fullName evidence="1">SnoaL-like domain-containing protein</fullName>
    </recommendedName>
</protein>
<dbReference type="RefSeq" id="WP_234897357.1">
    <property type="nucleotide sequence ID" value="NZ_CACSIP010000010.1"/>
</dbReference>
<evidence type="ECO:0000259" key="1">
    <source>
        <dbReference type="Pfam" id="PF13577"/>
    </source>
</evidence>
<dbReference type="Proteomes" id="UP000430146">
    <property type="component" value="Unassembled WGS sequence"/>
</dbReference>
<sequence>MKGQKSLLQRIASEREIERIIVAYCRGIDRRDSELVRSVYHDDAIDDHGGSFIGGPDEYVAWVMDHLLHFESSMHTLHNILVDIDDDDRAQAESYCVAHHVRDTGNDELLMDVFACRYVDRFENRPGVGWRIAHRIVVAEWRLRQPMLSLAEQPQGFVRGARDHTDVSYLDHLPRRLAD</sequence>
<dbReference type="SUPFAM" id="SSF54427">
    <property type="entry name" value="NTF2-like"/>
    <property type="match status" value="1"/>
</dbReference>
<dbReference type="InterPro" id="IPR037401">
    <property type="entry name" value="SnoaL-like"/>
</dbReference>
<feature type="domain" description="SnoaL-like" evidence="1">
    <location>
        <begin position="9"/>
        <end position="135"/>
    </location>
</feature>